<dbReference type="GO" id="GO:0005634">
    <property type="term" value="C:nucleus"/>
    <property type="evidence" value="ECO:0007669"/>
    <property type="project" value="UniProtKB-SubCell"/>
</dbReference>
<dbReference type="GeneID" id="9597652"/>
<feature type="domain" description="FAM192A/Fyv6 N-terminal" evidence="4">
    <location>
        <begin position="21"/>
        <end position="125"/>
    </location>
</feature>
<name>D8PKS3_SCHCM</name>
<evidence type="ECO:0000259" key="4">
    <source>
        <dbReference type="Pfam" id="PF10187"/>
    </source>
</evidence>
<reference evidence="5 6" key="1">
    <citation type="journal article" date="2010" name="Nat. Biotechnol.">
        <title>Genome sequence of the model mushroom Schizophyllum commune.</title>
        <authorList>
            <person name="Ohm R.A."/>
            <person name="de Jong J.F."/>
            <person name="Lugones L.G."/>
            <person name="Aerts A."/>
            <person name="Kothe E."/>
            <person name="Stajich J.E."/>
            <person name="de Vries R.P."/>
            <person name="Record E."/>
            <person name="Levasseur A."/>
            <person name="Baker S.E."/>
            <person name="Bartholomew K.A."/>
            <person name="Coutinho P.M."/>
            <person name="Erdmann S."/>
            <person name="Fowler T.J."/>
            <person name="Gathman A.C."/>
            <person name="Lombard V."/>
            <person name="Henrissat B."/>
            <person name="Knabe N."/>
            <person name="Kuees U."/>
            <person name="Lilly W.W."/>
            <person name="Lindquist E."/>
            <person name="Lucas S."/>
            <person name="Magnuson J.K."/>
            <person name="Piumi F."/>
            <person name="Raudaskoski M."/>
            <person name="Salamov A."/>
            <person name="Schmutz J."/>
            <person name="Schwarze F.W.M.R."/>
            <person name="vanKuyk P.A."/>
            <person name="Horton J.S."/>
            <person name="Grigoriev I.V."/>
            <person name="Woesten H.A.B."/>
        </authorList>
    </citation>
    <scope>NUCLEOTIDE SEQUENCE [LARGE SCALE GENOMIC DNA]</scope>
    <source>
        <strain evidence="6">H4-8 / FGSC 9210</strain>
    </source>
</reference>
<comment type="subcellular location">
    <subcellularLocation>
        <location evidence="1">Nucleus</location>
    </subcellularLocation>
</comment>
<feature type="compositionally biased region" description="Pro residues" evidence="3">
    <location>
        <begin position="148"/>
        <end position="157"/>
    </location>
</feature>
<dbReference type="KEGG" id="scm:SCHCO_02720584"/>
<evidence type="ECO:0000256" key="1">
    <source>
        <dbReference type="ARBA" id="ARBA00004123"/>
    </source>
</evidence>
<feature type="compositionally biased region" description="Low complexity" evidence="3">
    <location>
        <begin position="202"/>
        <end position="215"/>
    </location>
</feature>
<keyword evidence="6" id="KW-1185">Reference proteome</keyword>
<feature type="region of interest" description="Disordered" evidence="3">
    <location>
        <begin position="94"/>
        <end position="238"/>
    </location>
</feature>
<dbReference type="RefSeq" id="XP_003038928.1">
    <property type="nucleotide sequence ID" value="XM_003038882.1"/>
</dbReference>
<dbReference type="InterPro" id="IPR039845">
    <property type="entry name" value="FAM192A"/>
</dbReference>
<sequence>MADEAVVPSLSSTSTGVGARFITADDIQAARTRREEQWRAAYARLGQEPPPQQQEEAYDGRSLAEKLAANRAAKQEEYEERTKLANQFRALTEDETAYLDTLREKREEEERMRKLEDGEELKSYREAVAAKIAAKPPPALPGSTPAAAKPPAPSKPPAPKKEPAKKGSLKGIVVKKKAKPAASKPAAPQAKAEPTSTTKEPTSASKDASSTSAKDTSTRPADDDGDEPSAKRRKTSAS</sequence>
<dbReference type="AlphaFoldDB" id="D8PKS3"/>
<accession>D8PKS3</accession>
<dbReference type="HOGENOM" id="CLU_067596_2_0_1"/>
<evidence type="ECO:0000313" key="5">
    <source>
        <dbReference type="EMBL" id="EFJ04026.1"/>
    </source>
</evidence>
<evidence type="ECO:0000256" key="3">
    <source>
        <dbReference type="SAM" id="MobiDB-lite"/>
    </source>
</evidence>
<gene>
    <name evidence="5" type="ORF">SCHCODRAFT_13816</name>
</gene>
<dbReference type="VEuPathDB" id="FungiDB:SCHCODRAFT_02720584"/>
<dbReference type="InterPro" id="IPR019331">
    <property type="entry name" value="FAM192A/Fyv6_N"/>
</dbReference>
<keyword evidence="2" id="KW-0539">Nucleus</keyword>
<dbReference type="Pfam" id="PF10187">
    <property type="entry name" value="FAM192A_Fyv6_N"/>
    <property type="match status" value="1"/>
</dbReference>
<dbReference type="eggNOG" id="KOG4036">
    <property type="taxonomic scope" value="Eukaryota"/>
</dbReference>
<evidence type="ECO:0000256" key="2">
    <source>
        <dbReference type="ARBA" id="ARBA00023242"/>
    </source>
</evidence>
<dbReference type="STRING" id="578458.D8PKS3"/>
<protein>
    <recommendedName>
        <fullName evidence="4">FAM192A/Fyv6 N-terminal domain-containing protein</fullName>
    </recommendedName>
</protein>
<dbReference type="OrthoDB" id="75720at2759"/>
<feature type="compositionally biased region" description="Low complexity" evidence="3">
    <location>
        <begin position="180"/>
        <end position="192"/>
    </location>
</feature>
<dbReference type="EMBL" id="GL377302">
    <property type="protein sequence ID" value="EFJ04026.1"/>
    <property type="molecule type" value="Genomic_DNA"/>
</dbReference>
<dbReference type="PANTHER" id="PTHR13495:SF0">
    <property type="entry name" value="PSME3-INTERACTING PROTEIN"/>
    <property type="match status" value="1"/>
</dbReference>
<dbReference type="OMA" id="QEYDWIG"/>
<feature type="compositionally biased region" description="Basic and acidic residues" evidence="3">
    <location>
        <begin position="101"/>
        <end position="125"/>
    </location>
</feature>
<dbReference type="InParanoid" id="D8PKS3"/>
<evidence type="ECO:0000313" key="6">
    <source>
        <dbReference type="Proteomes" id="UP000007431"/>
    </source>
</evidence>
<dbReference type="PANTHER" id="PTHR13495">
    <property type="entry name" value="NEFA-INTERACTING NUCLEAR PROTEIN NIP30"/>
    <property type="match status" value="1"/>
</dbReference>
<dbReference type="Proteomes" id="UP000007431">
    <property type="component" value="Unassembled WGS sequence"/>
</dbReference>
<organism evidence="6">
    <name type="scientific">Schizophyllum commune (strain H4-8 / FGSC 9210)</name>
    <name type="common">Split gill fungus</name>
    <dbReference type="NCBI Taxonomy" id="578458"/>
    <lineage>
        <taxon>Eukaryota</taxon>
        <taxon>Fungi</taxon>
        <taxon>Dikarya</taxon>
        <taxon>Basidiomycota</taxon>
        <taxon>Agaricomycotina</taxon>
        <taxon>Agaricomycetes</taxon>
        <taxon>Agaricomycetidae</taxon>
        <taxon>Agaricales</taxon>
        <taxon>Schizophyllaceae</taxon>
        <taxon>Schizophyllum</taxon>
    </lineage>
</organism>
<proteinExistence type="predicted"/>